<evidence type="ECO:0000313" key="2">
    <source>
        <dbReference type="EMBL" id="WPC21896.1"/>
    </source>
</evidence>
<feature type="domain" description="YdhG-like" evidence="1">
    <location>
        <begin position="20"/>
        <end position="111"/>
    </location>
</feature>
<dbReference type="Pfam" id="PF08818">
    <property type="entry name" value="DUF1801"/>
    <property type="match status" value="1"/>
</dbReference>
<reference evidence="3" key="1">
    <citation type="submission" date="2024-06" db="EMBL/GenBank/DDBJ databases">
        <authorList>
            <person name="Chang H.C."/>
            <person name="Mun S.Y."/>
        </authorList>
    </citation>
    <scope>NUCLEOTIDE SEQUENCE [LARGE SCALE GENOMIC DNA]</scope>
    <source>
        <strain evidence="3">KT1</strain>
    </source>
</reference>
<dbReference type="Gene3D" id="3.90.1150.200">
    <property type="match status" value="1"/>
</dbReference>
<keyword evidence="3" id="KW-1185">Reference proteome</keyword>
<name>A0ABZ0Q4I6_9LACO</name>
<dbReference type="InterPro" id="IPR014922">
    <property type="entry name" value="YdhG-like"/>
</dbReference>
<evidence type="ECO:0000259" key="1">
    <source>
        <dbReference type="Pfam" id="PF08818"/>
    </source>
</evidence>
<dbReference type="SUPFAM" id="SSF159888">
    <property type="entry name" value="YdhG-like"/>
    <property type="match status" value="1"/>
</dbReference>
<sequence length="117" mass="13142">MKKYASIAEYMTNLPEMQKTVAQIMRDLLADAAPKAREKISYNMPAIEQNGKVVVYFDAGKDHLGFYPTADPIVAFADQLKEYKTSKGTIQLAYDQPLPAKLIREIVAFRVDQVTKG</sequence>
<organism evidence="2 3">
    <name type="scientific">Pediococcus inopinatus</name>
    <dbReference type="NCBI Taxonomy" id="114090"/>
    <lineage>
        <taxon>Bacteria</taxon>
        <taxon>Bacillati</taxon>
        <taxon>Bacillota</taxon>
        <taxon>Bacilli</taxon>
        <taxon>Lactobacillales</taxon>
        <taxon>Lactobacillaceae</taxon>
        <taxon>Pediococcus</taxon>
    </lineage>
</organism>
<proteinExistence type="predicted"/>
<gene>
    <name evidence="2" type="ORF">N6G96_01405</name>
</gene>
<accession>A0ABZ0Q4I6</accession>
<protein>
    <submittedName>
        <fullName evidence="2">DUF1801 domain-containing protein</fullName>
    </submittedName>
</protein>
<dbReference type="RefSeq" id="WP_057773131.1">
    <property type="nucleotide sequence ID" value="NZ_BBIM01000027.1"/>
</dbReference>
<evidence type="ECO:0000313" key="3">
    <source>
        <dbReference type="Proteomes" id="UP001302696"/>
    </source>
</evidence>
<dbReference type="Proteomes" id="UP001302696">
    <property type="component" value="Chromosome"/>
</dbReference>
<dbReference type="EMBL" id="CP104778">
    <property type="protein sequence ID" value="WPC21896.1"/>
    <property type="molecule type" value="Genomic_DNA"/>
</dbReference>